<dbReference type="EnsemblPlants" id="EMT03630">
    <property type="protein sequence ID" value="EMT03630"/>
    <property type="gene ID" value="F775_09364"/>
</dbReference>
<name>N1QR07_AEGTA</name>
<accession>N1QR07</accession>
<sequence>MVLEDESSDDQSSLPYMHSSSTDGLNEVLICPVSLCELLQVPFSFEDADYKGLELDVMSPCEKHGMASERLVAFEGTDTGRRFLACAQPNALLKLWAMVEDAKTARVNDNLESSFTIHHLTEEKNKLDANYDKLVQDVHELMNFQEDKVVDFRHLQSAITYQQEVRKELIDDMKAQMASEMAKKDEETQKLTLKYELLLNLTRAQATVIQNLKLNKMKEKQVLTEASMNLELKNAELTKCQEKLTQEKLELKLEVADLLKGNEKHIEEKWQLEFQNEKLKEKFRGIQAILEK</sequence>
<dbReference type="AlphaFoldDB" id="N1QR07"/>
<dbReference type="PANTHER" id="PTHR35163">
    <property type="entry name" value="OS02G0467300 PROTEIN"/>
    <property type="match status" value="1"/>
</dbReference>
<proteinExistence type="predicted"/>
<reference evidence="1" key="1">
    <citation type="submission" date="2015-06" db="UniProtKB">
        <authorList>
            <consortium name="EnsemblPlants"/>
        </authorList>
    </citation>
    <scope>IDENTIFICATION</scope>
</reference>
<evidence type="ECO:0000313" key="1">
    <source>
        <dbReference type="EnsemblPlants" id="EMT03630"/>
    </source>
</evidence>
<organism evidence="1">
    <name type="scientific">Aegilops tauschii</name>
    <name type="common">Tausch's goatgrass</name>
    <name type="synonym">Aegilops squarrosa</name>
    <dbReference type="NCBI Taxonomy" id="37682"/>
    <lineage>
        <taxon>Eukaryota</taxon>
        <taxon>Viridiplantae</taxon>
        <taxon>Streptophyta</taxon>
        <taxon>Embryophyta</taxon>
        <taxon>Tracheophyta</taxon>
        <taxon>Spermatophyta</taxon>
        <taxon>Magnoliopsida</taxon>
        <taxon>Liliopsida</taxon>
        <taxon>Poales</taxon>
        <taxon>Poaceae</taxon>
        <taxon>BOP clade</taxon>
        <taxon>Pooideae</taxon>
        <taxon>Triticodae</taxon>
        <taxon>Triticeae</taxon>
        <taxon>Triticinae</taxon>
        <taxon>Aegilops</taxon>
    </lineage>
</organism>
<dbReference type="ExpressionAtlas" id="N1QR07">
    <property type="expression patterns" value="baseline"/>
</dbReference>
<dbReference type="PANTHER" id="PTHR35163:SF8">
    <property type="entry name" value="GENOME ASSEMBLY, CHROMOSOME: II"/>
    <property type="match status" value="1"/>
</dbReference>
<protein>
    <submittedName>
        <fullName evidence="1">Uncharacterized protein</fullName>
    </submittedName>
</protein>